<keyword evidence="3" id="KW-1003">Cell membrane</keyword>
<dbReference type="InterPro" id="IPR036259">
    <property type="entry name" value="MFS_trans_sf"/>
</dbReference>
<organism evidence="10 11">
    <name type="scientific">Salininema proteolyticum</name>
    <dbReference type="NCBI Taxonomy" id="1607685"/>
    <lineage>
        <taxon>Bacteria</taxon>
        <taxon>Bacillati</taxon>
        <taxon>Actinomycetota</taxon>
        <taxon>Actinomycetes</taxon>
        <taxon>Glycomycetales</taxon>
        <taxon>Glycomycetaceae</taxon>
        <taxon>Salininema</taxon>
    </lineage>
</organism>
<feature type="transmembrane region" description="Helical" evidence="8">
    <location>
        <begin position="485"/>
        <end position="507"/>
    </location>
</feature>
<evidence type="ECO:0000256" key="8">
    <source>
        <dbReference type="SAM" id="Phobius"/>
    </source>
</evidence>
<gene>
    <name evidence="10" type="ORF">ACFPET_06810</name>
</gene>
<dbReference type="EMBL" id="JBHSDK010000010">
    <property type="protein sequence ID" value="MFC4334905.1"/>
    <property type="molecule type" value="Genomic_DNA"/>
</dbReference>
<evidence type="ECO:0000256" key="7">
    <source>
        <dbReference type="SAM" id="MobiDB-lite"/>
    </source>
</evidence>
<comment type="subcellular location">
    <subcellularLocation>
        <location evidence="1">Cell membrane</location>
        <topology evidence="1">Multi-pass membrane protein</topology>
    </subcellularLocation>
</comment>
<feature type="transmembrane region" description="Helical" evidence="8">
    <location>
        <begin position="283"/>
        <end position="306"/>
    </location>
</feature>
<evidence type="ECO:0000256" key="3">
    <source>
        <dbReference type="ARBA" id="ARBA00022475"/>
    </source>
</evidence>
<dbReference type="RefSeq" id="WP_380619060.1">
    <property type="nucleotide sequence ID" value="NZ_JBHSDK010000010.1"/>
</dbReference>
<sequence>MPPADLDHQRARAAEEAGHPRRWAILTVLVISLLVVVIDNTILNVALKTLADPVDGLGATQSELAWMINSYTLVFAGLLFAAGVVGDRWGRKRMILAGLAVFGLASLASAYAASPAQLILFRGVMGVGAAMLMPCTLSLLRAVFPPREFPRALAIWTAAVGASGALGPLVGGALLERFWWGSVFLVNVPVVVFGIIAVAVLAPESTGGREKPDIAGMVLSIAGLMTLTYGIIEAGERGTWNDVEAWGTIAVGVLVLAWFVWWEGFSSHASLDVGLFRNREFSVSAVMMALVFFVSMGLMFFMSFYLQLVRDYSPMRAGLLFLPTAIAMLLFAPGSNALVKRFGPRAVSLAGMVLLAASIGVVATLGQDTSIWVVVAAFALQGVAMANLMPPAMTTLMAAMPAEKAGVASAFGNTLRQVGGSLGVAVFSTVMAQVYRDSLTDEIPLIRGEARESVATTYAAVEKVDINELTRMYVLDAANRSFIDAMQATAFAALGVCLLGFVAVFFYPRKRREAEPKVPAPRDTEPPEWGPPLPPLPRRRRASDGAPSRSEGVRPGMEGVPSRSDGVRPGMEGVPSQPEAGRPAADQAPPPTELGRPASNQAPPQTETGRHARR</sequence>
<evidence type="ECO:0000256" key="2">
    <source>
        <dbReference type="ARBA" id="ARBA00022448"/>
    </source>
</evidence>
<proteinExistence type="predicted"/>
<dbReference type="PANTHER" id="PTHR42718:SF42">
    <property type="entry name" value="EXPORT PROTEIN"/>
    <property type="match status" value="1"/>
</dbReference>
<dbReference type="NCBIfam" id="TIGR00711">
    <property type="entry name" value="efflux_EmrB"/>
    <property type="match status" value="1"/>
</dbReference>
<evidence type="ECO:0000259" key="9">
    <source>
        <dbReference type="PROSITE" id="PS50850"/>
    </source>
</evidence>
<dbReference type="Gene3D" id="1.20.1250.20">
    <property type="entry name" value="MFS general substrate transporter like domains"/>
    <property type="match status" value="1"/>
</dbReference>
<evidence type="ECO:0000256" key="5">
    <source>
        <dbReference type="ARBA" id="ARBA00022989"/>
    </source>
</evidence>
<dbReference type="Gene3D" id="1.20.1720.10">
    <property type="entry name" value="Multidrug resistance protein D"/>
    <property type="match status" value="1"/>
</dbReference>
<dbReference type="InterPro" id="IPR011701">
    <property type="entry name" value="MFS"/>
</dbReference>
<evidence type="ECO:0000313" key="11">
    <source>
        <dbReference type="Proteomes" id="UP001595823"/>
    </source>
</evidence>
<keyword evidence="4 8" id="KW-0812">Transmembrane</keyword>
<feature type="transmembrane region" description="Helical" evidence="8">
    <location>
        <begin position="66"/>
        <end position="85"/>
    </location>
</feature>
<feature type="transmembrane region" description="Helical" evidence="8">
    <location>
        <begin position="318"/>
        <end position="339"/>
    </location>
</feature>
<dbReference type="PROSITE" id="PS50850">
    <property type="entry name" value="MFS"/>
    <property type="match status" value="1"/>
</dbReference>
<evidence type="ECO:0000256" key="1">
    <source>
        <dbReference type="ARBA" id="ARBA00004651"/>
    </source>
</evidence>
<keyword evidence="5 8" id="KW-1133">Transmembrane helix</keyword>
<feature type="transmembrane region" description="Helical" evidence="8">
    <location>
        <begin position="214"/>
        <end position="232"/>
    </location>
</feature>
<name>A0ABV8TVX8_9ACTN</name>
<feature type="transmembrane region" description="Helical" evidence="8">
    <location>
        <begin position="244"/>
        <end position="262"/>
    </location>
</feature>
<feature type="domain" description="Major facilitator superfamily (MFS) profile" evidence="9">
    <location>
        <begin position="25"/>
        <end position="512"/>
    </location>
</feature>
<evidence type="ECO:0000256" key="6">
    <source>
        <dbReference type="ARBA" id="ARBA00023136"/>
    </source>
</evidence>
<dbReference type="Proteomes" id="UP001595823">
    <property type="component" value="Unassembled WGS sequence"/>
</dbReference>
<feature type="transmembrane region" description="Helical" evidence="8">
    <location>
        <begin position="152"/>
        <end position="172"/>
    </location>
</feature>
<evidence type="ECO:0000313" key="10">
    <source>
        <dbReference type="EMBL" id="MFC4334905.1"/>
    </source>
</evidence>
<keyword evidence="6 8" id="KW-0472">Membrane</keyword>
<comment type="caution">
    <text evidence="10">The sequence shown here is derived from an EMBL/GenBank/DDBJ whole genome shotgun (WGS) entry which is preliminary data.</text>
</comment>
<feature type="transmembrane region" description="Helical" evidence="8">
    <location>
        <begin position="94"/>
        <end position="113"/>
    </location>
</feature>
<dbReference type="Pfam" id="PF07690">
    <property type="entry name" value="MFS_1"/>
    <property type="match status" value="1"/>
</dbReference>
<dbReference type="InterPro" id="IPR020846">
    <property type="entry name" value="MFS_dom"/>
</dbReference>
<feature type="compositionally biased region" description="Basic and acidic residues" evidence="7">
    <location>
        <begin position="513"/>
        <end position="525"/>
    </location>
</feature>
<dbReference type="InterPro" id="IPR004638">
    <property type="entry name" value="EmrB-like"/>
</dbReference>
<feature type="compositionally biased region" description="Polar residues" evidence="7">
    <location>
        <begin position="598"/>
        <end position="607"/>
    </location>
</feature>
<feature type="transmembrane region" description="Helical" evidence="8">
    <location>
        <begin position="23"/>
        <end position="46"/>
    </location>
</feature>
<evidence type="ECO:0000256" key="4">
    <source>
        <dbReference type="ARBA" id="ARBA00022692"/>
    </source>
</evidence>
<accession>A0ABV8TVX8</accession>
<feature type="transmembrane region" description="Helical" evidence="8">
    <location>
        <begin position="178"/>
        <end position="202"/>
    </location>
</feature>
<keyword evidence="11" id="KW-1185">Reference proteome</keyword>
<feature type="transmembrane region" description="Helical" evidence="8">
    <location>
        <begin position="346"/>
        <end position="365"/>
    </location>
</feature>
<dbReference type="CDD" id="cd17321">
    <property type="entry name" value="MFS_MMR_MDR_like"/>
    <property type="match status" value="1"/>
</dbReference>
<keyword evidence="2" id="KW-0813">Transport</keyword>
<dbReference type="PANTHER" id="PTHR42718">
    <property type="entry name" value="MAJOR FACILITATOR SUPERFAMILY MULTIDRUG TRANSPORTER MFSC"/>
    <property type="match status" value="1"/>
</dbReference>
<feature type="transmembrane region" description="Helical" evidence="8">
    <location>
        <begin position="371"/>
        <end position="393"/>
    </location>
</feature>
<dbReference type="SUPFAM" id="SSF103473">
    <property type="entry name" value="MFS general substrate transporter"/>
    <property type="match status" value="1"/>
</dbReference>
<feature type="transmembrane region" description="Helical" evidence="8">
    <location>
        <begin position="414"/>
        <end position="435"/>
    </location>
</feature>
<feature type="transmembrane region" description="Helical" evidence="8">
    <location>
        <begin position="119"/>
        <end position="140"/>
    </location>
</feature>
<protein>
    <submittedName>
        <fullName evidence="10">MFS transporter</fullName>
    </submittedName>
</protein>
<reference evidence="11" key="1">
    <citation type="journal article" date="2019" name="Int. J. Syst. Evol. Microbiol.">
        <title>The Global Catalogue of Microorganisms (GCM) 10K type strain sequencing project: providing services to taxonomists for standard genome sequencing and annotation.</title>
        <authorList>
            <consortium name="The Broad Institute Genomics Platform"/>
            <consortium name="The Broad Institute Genome Sequencing Center for Infectious Disease"/>
            <person name="Wu L."/>
            <person name="Ma J."/>
        </authorList>
    </citation>
    <scope>NUCLEOTIDE SEQUENCE [LARGE SCALE GENOMIC DNA]</scope>
    <source>
        <strain evidence="11">IBRC-M 10908</strain>
    </source>
</reference>
<feature type="region of interest" description="Disordered" evidence="7">
    <location>
        <begin position="513"/>
        <end position="614"/>
    </location>
</feature>